<sequence length="106" mass="11118">MPLSATAIRILPFDLLRAVPLTPFVANPARKVFLPRALESLVSTDDFVSTEGLDSLAALDSLVLGDYSTGWEQESAGQNVGSLKSGVGVGDEAEGEAARRLPEATC</sequence>
<gene>
    <name evidence="2" type="ORF">GCM10022223_64720</name>
</gene>
<evidence type="ECO:0000313" key="3">
    <source>
        <dbReference type="Proteomes" id="UP001501074"/>
    </source>
</evidence>
<evidence type="ECO:0000256" key="1">
    <source>
        <dbReference type="SAM" id="MobiDB-lite"/>
    </source>
</evidence>
<accession>A0ABP7AP43</accession>
<feature type="compositionally biased region" description="Basic and acidic residues" evidence="1">
    <location>
        <begin position="96"/>
        <end position="106"/>
    </location>
</feature>
<reference evidence="3" key="1">
    <citation type="journal article" date="2019" name="Int. J. Syst. Evol. Microbiol.">
        <title>The Global Catalogue of Microorganisms (GCM) 10K type strain sequencing project: providing services to taxonomists for standard genome sequencing and annotation.</title>
        <authorList>
            <consortium name="The Broad Institute Genomics Platform"/>
            <consortium name="The Broad Institute Genome Sequencing Center for Infectious Disease"/>
            <person name="Wu L."/>
            <person name="Ma J."/>
        </authorList>
    </citation>
    <scope>NUCLEOTIDE SEQUENCE [LARGE SCALE GENOMIC DNA]</scope>
    <source>
        <strain evidence="3">JCM 16902</strain>
    </source>
</reference>
<keyword evidence="3" id="KW-1185">Reference proteome</keyword>
<name>A0ABP7AP43_9ACTN</name>
<comment type="caution">
    <text evidence="2">The sequence shown here is derived from an EMBL/GenBank/DDBJ whole genome shotgun (WGS) entry which is preliminary data.</text>
</comment>
<feature type="compositionally biased region" description="Polar residues" evidence="1">
    <location>
        <begin position="73"/>
        <end position="82"/>
    </location>
</feature>
<feature type="region of interest" description="Disordered" evidence="1">
    <location>
        <begin position="73"/>
        <end position="106"/>
    </location>
</feature>
<proteinExistence type="predicted"/>
<protein>
    <submittedName>
        <fullName evidence="2">Uncharacterized protein</fullName>
    </submittedName>
</protein>
<dbReference type="Proteomes" id="UP001501074">
    <property type="component" value="Unassembled WGS sequence"/>
</dbReference>
<evidence type="ECO:0000313" key="2">
    <source>
        <dbReference type="EMBL" id="GAA3637082.1"/>
    </source>
</evidence>
<organism evidence="2 3">
    <name type="scientific">Kineosporia mesophila</name>
    <dbReference type="NCBI Taxonomy" id="566012"/>
    <lineage>
        <taxon>Bacteria</taxon>
        <taxon>Bacillati</taxon>
        <taxon>Actinomycetota</taxon>
        <taxon>Actinomycetes</taxon>
        <taxon>Kineosporiales</taxon>
        <taxon>Kineosporiaceae</taxon>
        <taxon>Kineosporia</taxon>
    </lineage>
</organism>
<dbReference type="EMBL" id="BAAAZO010000012">
    <property type="protein sequence ID" value="GAA3637082.1"/>
    <property type="molecule type" value="Genomic_DNA"/>
</dbReference>